<evidence type="ECO:0000313" key="1">
    <source>
        <dbReference type="EMBL" id="KAJ9608084.1"/>
    </source>
</evidence>
<keyword evidence="2" id="KW-1185">Reference proteome</keyword>
<reference evidence="1" key="1">
    <citation type="submission" date="2022-10" db="EMBL/GenBank/DDBJ databases">
        <title>Culturing micro-colonial fungi from biological soil crusts in the Mojave desert and describing Neophaeococcomyces mojavensis, and introducing the new genera and species Taxawa tesnikishii.</title>
        <authorList>
            <person name="Kurbessoian T."/>
            <person name="Stajich J.E."/>
        </authorList>
    </citation>
    <scope>NUCLEOTIDE SEQUENCE</scope>
    <source>
        <strain evidence="1">TK_41</strain>
    </source>
</reference>
<dbReference type="Proteomes" id="UP001172673">
    <property type="component" value="Unassembled WGS sequence"/>
</dbReference>
<sequence>MESAYNIPKRALSPTLSEETSHHKRKRVGDGLPRRLSQLESLPCELLEQIFLNCCNGNLLLAAPIVAAKLSGRRSLYAVCYIASFYSNQAGEILYYYGLSDLASMIPSTFSSWELRSMTKAVLRSRWCTFGFAESFLIDLPSVAIDACLDFLDYGGSLAGHRQQELDLLERLQVSQEKYRVQRQVLTGPWFSISASHFETSIDYLARVDRNNDADVQVIHLFGWYDSRVVLHHFDWLFCGTGFMESPCNGSVLPTTPFRQLVENGIRQSLNNRIWANDTRLYPHNDWAPADSSSSLSPTAVALDFYFHPENQPFKLNPVLFCLTAAAEIQRYFGDPDIQFSRTWRGFHFLFGVDPTSLPRTDPVIISYARFLLRRVVNIEQNLTRFRHDLRHIQREGALTPLSHRVARQNFKRLRGLQNKDYQILEYITTGKIYGFTPDHVSPYLGPGIDDDCCGPVADVAYIARESEGDLPEMQHNTRQRLGEHPVIRAYRSSSIYSCRKDPCIAAAVLAYTEPEYQPEYDDIWHGYSVPPLSMNVWNYDHRHRAIAIDISDPDHERYMDAEDIRWDKEAVLDDTKPPYPKYVPPDWYDRSTLDELPSGAFGYLAALNPDRDDVGGTVQIIGS</sequence>
<comment type="caution">
    <text evidence="1">The sequence shown here is derived from an EMBL/GenBank/DDBJ whole genome shotgun (WGS) entry which is preliminary data.</text>
</comment>
<dbReference type="AlphaFoldDB" id="A0AA39CH43"/>
<protein>
    <submittedName>
        <fullName evidence="1">Uncharacterized protein</fullName>
    </submittedName>
</protein>
<name>A0AA39CH43_9EURO</name>
<gene>
    <name evidence="1" type="ORF">H2200_007072</name>
</gene>
<proteinExistence type="predicted"/>
<evidence type="ECO:0000313" key="2">
    <source>
        <dbReference type="Proteomes" id="UP001172673"/>
    </source>
</evidence>
<accession>A0AA39CH43</accession>
<organism evidence="1 2">
    <name type="scientific">Cladophialophora chaetospira</name>
    <dbReference type="NCBI Taxonomy" id="386627"/>
    <lineage>
        <taxon>Eukaryota</taxon>
        <taxon>Fungi</taxon>
        <taxon>Dikarya</taxon>
        <taxon>Ascomycota</taxon>
        <taxon>Pezizomycotina</taxon>
        <taxon>Eurotiomycetes</taxon>
        <taxon>Chaetothyriomycetidae</taxon>
        <taxon>Chaetothyriales</taxon>
        <taxon>Herpotrichiellaceae</taxon>
        <taxon>Cladophialophora</taxon>
    </lineage>
</organism>
<dbReference type="EMBL" id="JAPDRK010000010">
    <property type="protein sequence ID" value="KAJ9608084.1"/>
    <property type="molecule type" value="Genomic_DNA"/>
</dbReference>